<evidence type="ECO:0000256" key="2">
    <source>
        <dbReference type="ARBA" id="ARBA00023315"/>
    </source>
</evidence>
<dbReference type="InterPro" id="IPR016181">
    <property type="entry name" value="Acyl_CoA_acyltransferase"/>
</dbReference>
<evidence type="ECO:0000259" key="4">
    <source>
        <dbReference type="PROSITE" id="PS51186"/>
    </source>
</evidence>
<gene>
    <name evidence="5" type="ORF">GFSPODELE1_LOCUS8974</name>
</gene>
<organism evidence="5 6">
    <name type="scientific">Somion occarium</name>
    <dbReference type="NCBI Taxonomy" id="3059160"/>
    <lineage>
        <taxon>Eukaryota</taxon>
        <taxon>Fungi</taxon>
        <taxon>Dikarya</taxon>
        <taxon>Basidiomycota</taxon>
        <taxon>Agaricomycotina</taxon>
        <taxon>Agaricomycetes</taxon>
        <taxon>Polyporales</taxon>
        <taxon>Cerrenaceae</taxon>
        <taxon>Somion</taxon>
    </lineage>
</organism>
<protein>
    <recommendedName>
        <fullName evidence="4">N-acetyltransferase domain-containing protein</fullName>
    </recommendedName>
</protein>
<feature type="domain" description="N-acetyltransferase" evidence="4">
    <location>
        <begin position="7"/>
        <end position="165"/>
    </location>
</feature>
<reference evidence="6" key="1">
    <citation type="submission" date="2024-04" db="EMBL/GenBank/DDBJ databases">
        <authorList>
            <person name="Shaw F."/>
            <person name="Minotto A."/>
        </authorList>
    </citation>
    <scope>NUCLEOTIDE SEQUENCE [LARGE SCALE GENOMIC DNA]</scope>
</reference>
<dbReference type="InterPro" id="IPR000182">
    <property type="entry name" value="GNAT_dom"/>
</dbReference>
<evidence type="ECO:0000256" key="3">
    <source>
        <dbReference type="ARBA" id="ARBA00038502"/>
    </source>
</evidence>
<dbReference type="Proteomes" id="UP001497453">
    <property type="component" value="Chromosome 7"/>
</dbReference>
<dbReference type="SUPFAM" id="SSF55729">
    <property type="entry name" value="Acyl-CoA N-acyltransferases (Nat)"/>
    <property type="match status" value="1"/>
</dbReference>
<evidence type="ECO:0000313" key="6">
    <source>
        <dbReference type="Proteomes" id="UP001497453"/>
    </source>
</evidence>
<dbReference type="PANTHER" id="PTHR43792:SF8">
    <property type="entry name" value="[RIBOSOMAL PROTEIN US5]-ALANINE N-ACETYLTRANSFERASE"/>
    <property type="match status" value="1"/>
</dbReference>
<dbReference type="EMBL" id="OZ037950">
    <property type="protein sequence ID" value="CAL1712751.1"/>
    <property type="molecule type" value="Genomic_DNA"/>
</dbReference>
<evidence type="ECO:0000313" key="5">
    <source>
        <dbReference type="EMBL" id="CAL1712751.1"/>
    </source>
</evidence>
<dbReference type="Gene3D" id="3.40.630.30">
    <property type="match status" value="1"/>
</dbReference>
<keyword evidence="2" id="KW-0012">Acyltransferase</keyword>
<dbReference type="PROSITE" id="PS51186">
    <property type="entry name" value="GNAT"/>
    <property type="match status" value="1"/>
</dbReference>
<dbReference type="InterPro" id="IPR051531">
    <property type="entry name" value="N-acetyltransferase"/>
</dbReference>
<name>A0ABP1DY78_9APHY</name>
<dbReference type="PANTHER" id="PTHR43792">
    <property type="entry name" value="GNAT FAMILY, PUTATIVE (AFU_ORTHOLOGUE AFUA_3G00765)-RELATED-RELATED"/>
    <property type="match status" value="1"/>
</dbReference>
<accession>A0ABP1DY78</accession>
<proteinExistence type="inferred from homology"/>
<comment type="similarity">
    <text evidence="3">Belongs to the acetyltransferase family. RimJ subfamily.</text>
</comment>
<keyword evidence="1" id="KW-0808">Transferase</keyword>
<evidence type="ECO:0000256" key="1">
    <source>
        <dbReference type="ARBA" id="ARBA00022679"/>
    </source>
</evidence>
<keyword evidence="6" id="KW-1185">Reference proteome</keyword>
<dbReference type="Pfam" id="PF13302">
    <property type="entry name" value="Acetyltransf_3"/>
    <property type="match status" value="1"/>
</dbReference>
<sequence>MFTTERLRLRAYKESDLDDIVDSVTEYRVQLVTSIGYTVPQGPQFKQEFKESLEKALTTIVIEKKDTKEFIGFLHIMLADSKNQNGEIGINLASAHWDKGYGTETMRFIVDYAFRGLGLRRVSLGVFGGNERAMKVYERIGFVVEATKRKCNWVEGEWRDIIFMGMLEEEWRARKEVEGTN</sequence>